<dbReference type="InterPro" id="IPR000241">
    <property type="entry name" value="RlmKL-like_Mtase"/>
</dbReference>
<comment type="caution">
    <text evidence="6">The sequence shown here is derived from an EMBL/GenBank/DDBJ whole genome shotgun (WGS) entry which is preliminary data.</text>
</comment>
<evidence type="ECO:0000313" key="6">
    <source>
        <dbReference type="EMBL" id="MFC3626259.1"/>
    </source>
</evidence>
<dbReference type="Pfam" id="PF22020">
    <property type="entry name" value="RlmL_1st"/>
    <property type="match status" value="1"/>
</dbReference>
<feature type="compositionally biased region" description="Low complexity" evidence="4">
    <location>
        <begin position="25"/>
        <end position="41"/>
    </location>
</feature>
<feature type="compositionally biased region" description="Basic and acidic residues" evidence="4">
    <location>
        <begin position="45"/>
        <end position="329"/>
    </location>
</feature>
<dbReference type="InterPro" id="IPR029063">
    <property type="entry name" value="SAM-dependent_MTases_sf"/>
</dbReference>
<dbReference type="PROSITE" id="PS51165">
    <property type="entry name" value="THUMP"/>
    <property type="match status" value="1"/>
</dbReference>
<dbReference type="PROSITE" id="PS00092">
    <property type="entry name" value="N6_MTASE"/>
    <property type="match status" value="1"/>
</dbReference>
<feature type="domain" description="THUMP" evidence="5">
    <location>
        <begin position="710"/>
        <end position="820"/>
    </location>
</feature>
<proteinExistence type="predicted"/>
<evidence type="ECO:0000256" key="3">
    <source>
        <dbReference type="PROSITE-ProRule" id="PRU00529"/>
    </source>
</evidence>
<evidence type="ECO:0000259" key="5">
    <source>
        <dbReference type="PROSITE" id="PS51165"/>
    </source>
</evidence>
<evidence type="ECO:0000256" key="4">
    <source>
        <dbReference type="SAM" id="MobiDB-lite"/>
    </source>
</evidence>
<sequence>MSTFRSRQRAALRRQPTTPAERNTPAAGQQPPGSGQAQGKPRFGNPERREGGFSKHGADKPRFGDKQPREGGFKREGEVQPRGDRQFDKPRFGGNEQRREGGFKREGEFQPRGDRQFDKPRFGGDEQRREGGFKREGEFQPRGERQFDKPRFGGNEQRREGGFKREGEFQPRGDRQFDKPRFGGNEQRREGGFKREGEFQPRGERQFDKPHYNNEHREGGFKREGEFQPRGERQFDKPRFGGNEQRREGGFKREGEFQPRGDRQFDKPRFGSNEQRREGGFKREGEFQPRGDRQFDKPRFGGNEQRREGGFKREGEFQPRGDRQFDKPRFGGNAPREGGFKTEGGEREHGHHRQHDHREGGFRRNDGLKREGSSQHQRHEFQPRGDHAIEKPRTLFGGKTPAANPPAAEAPQQERRYTRDRVAGRGGKAHPDYVAPPPRPEQDDAGATPTAAPAAQAPRTSFLKRVNDEQTEAPRTADQPRNFDQPRHGAVDKPRFGGERREGEFQPRGERNFDQPRHGAGDKPRFGGERREGEFQPRGERNFDQPRHGAGDKPRFGGERREGEFLPRGERSFDKPRDGAGDKPRFGGERREGEFQPRGERSFDKPRHGAGDKPRFGGERREGGFRRDDEAQPRTLFGKGQQEGGERSDKVGRTAFVKTQFRALQENELALFASCPRGLEKILADEITQQGGSELQLTDGGIAFIGNREVMMRVNLHSRVASRLLMQLSQGSFREERDIYELARAIDWPALFAVGCTIKVNTDGHARLRSMDYVSLLVKDAICDRFREACGERPSVDTRHPDMRIRVFISGFDVQIYLDTSGEALFKRGWREETGEAPLRENLAAGILLLAGYNGSQPLLDPMCGSGTFLVEAADIALNRAPGRDRHFAFEQLSGHNDILWHSVRNDALLAQRKLDSLPLYGNDRDPELVAIARRNLARAEIEQLVTLSCGDATELAAPADSGLIVCNPPYGVRLDEQDALAELYPLLATWLKRNFAGWHAHFMTADTRLPSLMRLSTSSRPPLFNGPLACHVYGFELVAGSNRKEKAADDSQ</sequence>
<gene>
    <name evidence="6" type="ORF">ACFOKJ_08945</name>
</gene>
<accession>A0ABV7TU22</accession>
<dbReference type="Pfam" id="PF01170">
    <property type="entry name" value="UPF0020"/>
    <property type="match status" value="1"/>
</dbReference>
<evidence type="ECO:0000256" key="1">
    <source>
        <dbReference type="ARBA" id="ARBA00022603"/>
    </source>
</evidence>
<feature type="compositionally biased region" description="Basic and acidic residues" evidence="4">
    <location>
        <begin position="412"/>
        <end position="423"/>
    </location>
</feature>
<feature type="compositionally biased region" description="Low complexity" evidence="4">
    <location>
        <begin position="445"/>
        <end position="460"/>
    </location>
</feature>
<dbReference type="InterPro" id="IPR054170">
    <property type="entry name" value="RlmL_1st"/>
</dbReference>
<keyword evidence="3" id="KW-0694">RNA-binding</keyword>
<dbReference type="SMART" id="SM00981">
    <property type="entry name" value="THUMP"/>
    <property type="match status" value="1"/>
</dbReference>
<feature type="region of interest" description="Disordered" evidence="4">
    <location>
        <begin position="1"/>
        <end position="651"/>
    </location>
</feature>
<feature type="compositionally biased region" description="Basic and acidic residues" evidence="4">
    <location>
        <begin position="484"/>
        <end position="632"/>
    </location>
</feature>
<feature type="compositionally biased region" description="Basic and acidic residues" evidence="4">
    <location>
        <begin position="338"/>
        <end position="349"/>
    </location>
</feature>
<dbReference type="CDD" id="cd02440">
    <property type="entry name" value="AdoMet_MTases"/>
    <property type="match status" value="1"/>
</dbReference>
<dbReference type="Gene3D" id="3.30.2130.30">
    <property type="match status" value="1"/>
</dbReference>
<feature type="compositionally biased region" description="Basic residues" evidence="4">
    <location>
        <begin position="1"/>
        <end position="12"/>
    </location>
</feature>
<keyword evidence="1" id="KW-0489">Methyltransferase</keyword>
<keyword evidence="7" id="KW-1185">Reference proteome</keyword>
<dbReference type="InterPro" id="IPR004114">
    <property type="entry name" value="THUMP_dom"/>
</dbReference>
<evidence type="ECO:0000313" key="7">
    <source>
        <dbReference type="Proteomes" id="UP001595636"/>
    </source>
</evidence>
<feature type="compositionally biased region" description="Basic and acidic residues" evidence="4">
    <location>
        <begin position="356"/>
        <end position="393"/>
    </location>
</feature>
<dbReference type="PANTHER" id="PTHR47313:SF1">
    <property type="entry name" value="RIBOSOMAL RNA LARGE SUBUNIT METHYLTRANSFERASE K_L"/>
    <property type="match status" value="1"/>
</dbReference>
<dbReference type="SUPFAM" id="SSF53335">
    <property type="entry name" value="S-adenosyl-L-methionine-dependent methyltransferases"/>
    <property type="match status" value="1"/>
</dbReference>
<organism evidence="6 7">
    <name type="scientific">Vogesella amnigena</name>
    <dbReference type="NCBI Taxonomy" id="1507449"/>
    <lineage>
        <taxon>Bacteria</taxon>
        <taxon>Pseudomonadati</taxon>
        <taxon>Pseudomonadota</taxon>
        <taxon>Betaproteobacteria</taxon>
        <taxon>Neisseriales</taxon>
        <taxon>Chromobacteriaceae</taxon>
        <taxon>Vogesella</taxon>
    </lineage>
</organism>
<keyword evidence="2" id="KW-0808">Transferase</keyword>
<reference evidence="7" key="1">
    <citation type="journal article" date="2019" name="Int. J. Syst. Evol. Microbiol.">
        <title>The Global Catalogue of Microorganisms (GCM) 10K type strain sequencing project: providing services to taxonomists for standard genome sequencing and annotation.</title>
        <authorList>
            <consortium name="The Broad Institute Genomics Platform"/>
            <consortium name="The Broad Institute Genome Sequencing Center for Infectious Disease"/>
            <person name="Wu L."/>
            <person name="Ma J."/>
        </authorList>
    </citation>
    <scope>NUCLEOTIDE SEQUENCE [LARGE SCALE GENOMIC DNA]</scope>
    <source>
        <strain evidence="7">KCTC 42195</strain>
    </source>
</reference>
<name>A0ABV7TU22_9NEIS</name>
<dbReference type="RefSeq" id="WP_390278781.1">
    <property type="nucleotide sequence ID" value="NZ_JBHRYH010000018.1"/>
</dbReference>
<dbReference type="Gene3D" id="3.40.50.150">
    <property type="entry name" value="Vaccinia Virus protein VP39"/>
    <property type="match status" value="1"/>
</dbReference>
<dbReference type="CDD" id="cd11715">
    <property type="entry name" value="THUMP_AdoMetMT"/>
    <property type="match status" value="1"/>
</dbReference>
<dbReference type="PANTHER" id="PTHR47313">
    <property type="entry name" value="RIBOSOMAL RNA LARGE SUBUNIT METHYLTRANSFERASE K/L"/>
    <property type="match status" value="1"/>
</dbReference>
<protein>
    <submittedName>
        <fullName evidence="6">THUMP domain-containing protein</fullName>
    </submittedName>
</protein>
<dbReference type="Pfam" id="PF02926">
    <property type="entry name" value="THUMP"/>
    <property type="match status" value="1"/>
</dbReference>
<dbReference type="InterPro" id="IPR002052">
    <property type="entry name" value="DNA_methylase_N6_adenine_CS"/>
</dbReference>
<feature type="compositionally biased region" description="Low complexity" evidence="4">
    <location>
        <begin position="401"/>
        <end position="411"/>
    </location>
</feature>
<dbReference type="EMBL" id="JBHRYH010000018">
    <property type="protein sequence ID" value="MFC3626259.1"/>
    <property type="molecule type" value="Genomic_DNA"/>
</dbReference>
<dbReference type="Proteomes" id="UP001595636">
    <property type="component" value="Unassembled WGS sequence"/>
</dbReference>
<evidence type="ECO:0000256" key="2">
    <source>
        <dbReference type="ARBA" id="ARBA00022679"/>
    </source>
</evidence>